<reference evidence="1" key="1">
    <citation type="submission" date="2018-05" db="EMBL/GenBank/DDBJ databases">
        <authorList>
            <person name="Lanie J.A."/>
            <person name="Ng W.-L."/>
            <person name="Kazmierczak K.M."/>
            <person name="Andrzejewski T.M."/>
            <person name="Davidsen T.M."/>
            <person name="Wayne K.J."/>
            <person name="Tettelin H."/>
            <person name="Glass J.I."/>
            <person name="Rusch D."/>
            <person name="Podicherti R."/>
            <person name="Tsui H.-C.T."/>
            <person name="Winkler M.E."/>
        </authorList>
    </citation>
    <scope>NUCLEOTIDE SEQUENCE</scope>
</reference>
<name>A0A382SPG5_9ZZZZ</name>
<proteinExistence type="predicted"/>
<evidence type="ECO:0000313" key="1">
    <source>
        <dbReference type="EMBL" id="SVD11799.1"/>
    </source>
</evidence>
<dbReference type="AlphaFoldDB" id="A0A382SPG5"/>
<protein>
    <submittedName>
        <fullName evidence="1">Uncharacterized protein</fullName>
    </submittedName>
</protein>
<organism evidence="1">
    <name type="scientific">marine metagenome</name>
    <dbReference type="NCBI Taxonomy" id="408172"/>
    <lineage>
        <taxon>unclassified sequences</taxon>
        <taxon>metagenomes</taxon>
        <taxon>ecological metagenomes</taxon>
    </lineage>
</organism>
<dbReference type="EMBL" id="UINC01130622">
    <property type="protein sequence ID" value="SVD11799.1"/>
    <property type="molecule type" value="Genomic_DNA"/>
</dbReference>
<feature type="non-terminal residue" evidence="1">
    <location>
        <position position="24"/>
    </location>
</feature>
<gene>
    <name evidence="1" type="ORF">METZ01_LOCUS364653</name>
</gene>
<accession>A0A382SPG5</accession>
<sequence>MNILWVHRRHHIFEKENAMYHQYE</sequence>